<proteinExistence type="predicted"/>
<dbReference type="PANTHER" id="PTHR22949">
    <property type="entry name" value="WHITE COLLAR 2 PROTEIN WC2"/>
    <property type="match status" value="1"/>
</dbReference>
<dbReference type="PANTHER" id="PTHR22949:SF0">
    <property type="entry name" value="RE27538P"/>
    <property type="match status" value="1"/>
</dbReference>
<gene>
    <name evidence="3" type="ORF">K450DRAFT_247135</name>
</gene>
<keyword evidence="4" id="KW-1185">Reference proteome</keyword>
<reference evidence="3" key="2">
    <citation type="journal article" date="2022" name="Proc. Natl. Acad. Sci. U.S.A.">
        <title>Diploid-dominant life cycles characterize the early evolution of Fungi.</title>
        <authorList>
            <person name="Amses K.R."/>
            <person name="Simmons D.R."/>
            <person name="Longcore J.E."/>
            <person name="Mondo S.J."/>
            <person name="Seto K."/>
            <person name="Jeronimo G.H."/>
            <person name="Bonds A.E."/>
            <person name="Quandt C.A."/>
            <person name="Davis W.J."/>
            <person name="Chang Y."/>
            <person name="Federici B.A."/>
            <person name="Kuo A."/>
            <person name="LaButti K."/>
            <person name="Pangilinan J."/>
            <person name="Andreopoulos W."/>
            <person name="Tritt A."/>
            <person name="Riley R."/>
            <person name="Hundley H."/>
            <person name="Johnson J."/>
            <person name="Lipzen A."/>
            <person name="Barry K."/>
            <person name="Lang B.F."/>
            <person name="Cuomo C.A."/>
            <person name="Buchler N.E."/>
            <person name="Grigoriev I.V."/>
            <person name="Spatafora J.W."/>
            <person name="Stajich J.E."/>
            <person name="James T.Y."/>
        </authorList>
    </citation>
    <scope>NUCLEOTIDE SEQUENCE</scope>
    <source>
        <strain evidence="3">AG</strain>
    </source>
</reference>
<dbReference type="EMBL" id="MU620929">
    <property type="protein sequence ID" value="KAI8578490.1"/>
    <property type="molecule type" value="Genomic_DNA"/>
</dbReference>
<accession>A0AAD5HBT7</accession>
<evidence type="ECO:0000256" key="1">
    <source>
        <dbReference type="SAM" id="MobiDB-lite"/>
    </source>
</evidence>
<evidence type="ECO:0000313" key="4">
    <source>
        <dbReference type="Proteomes" id="UP001206595"/>
    </source>
</evidence>
<dbReference type="GeneID" id="75915362"/>
<reference evidence="3" key="1">
    <citation type="submission" date="2021-06" db="EMBL/GenBank/DDBJ databases">
        <authorList>
            <consortium name="DOE Joint Genome Institute"/>
            <person name="Mondo S.J."/>
            <person name="Amses K.R."/>
            <person name="Simmons D.R."/>
            <person name="Longcore J.E."/>
            <person name="Seto K."/>
            <person name="Alves G.H."/>
            <person name="Bonds A.E."/>
            <person name="Quandt C.A."/>
            <person name="Davis W.J."/>
            <person name="Chang Y."/>
            <person name="Letcher P.M."/>
            <person name="Powell M.J."/>
            <person name="Kuo A."/>
            <person name="Labutti K."/>
            <person name="Pangilinan J."/>
            <person name="Andreopoulos W."/>
            <person name="Tritt A."/>
            <person name="Riley R."/>
            <person name="Hundley H."/>
            <person name="Johnson J."/>
            <person name="Lipzen A."/>
            <person name="Barry K."/>
            <person name="Berbee M.L."/>
            <person name="Buchler N.E."/>
            <person name="Grigoriev I.V."/>
            <person name="Spatafora J.W."/>
            <person name="Stajich J.E."/>
            <person name="James T.Y."/>
        </authorList>
    </citation>
    <scope>NUCLEOTIDE SEQUENCE</scope>
    <source>
        <strain evidence="3">AG</strain>
    </source>
</reference>
<dbReference type="Proteomes" id="UP001206595">
    <property type="component" value="Unassembled WGS sequence"/>
</dbReference>
<evidence type="ECO:0000313" key="3">
    <source>
        <dbReference type="EMBL" id="KAI8578490.1"/>
    </source>
</evidence>
<dbReference type="AlphaFoldDB" id="A0AAD5HBT7"/>
<dbReference type="RefSeq" id="XP_051443494.1">
    <property type="nucleotide sequence ID" value="XM_051590017.1"/>
</dbReference>
<feature type="domain" description="DUF8032" evidence="2">
    <location>
        <begin position="196"/>
        <end position="289"/>
    </location>
</feature>
<dbReference type="Pfam" id="PF26087">
    <property type="entry name" value="DUF8032"/>
    <property type="match status" value="1"/>
</dbReference>
<feature type="region of interest" description="Disordered" evidence="1">
    <location>
        <begin position="295"/>
        <end position="329"/>
    </location>
</feature>
<dbReference type="InterPro" id="IPR058345">
    <property type="entry name" value="DUF8032"/>
</dbReference>
<name>A0AAD5HBT7_UMBRA</name>
<evidence type="ECO:0000259" key="2">
    <source>
        <dbReference type="Pfam" id="PF26087"/>
    </source>
</evidence>
<protein>
    <recommendedName>
        <fullName evidence="2">DUF8032 domain-containing protein</fullName>
    </recommendedName>
</protein>
<feature type="compositionally biased region" description="Basic residues" evidence="1">
    <location>
        <begin position="309"/>
        <end position="321"/>
    </location>
</feature>
<comment type="caution">
    <text evidence="3">The sequence shown here is derived from an EMBL/GenBank/DDBJ whole genome shotgun (WGS) entry which is preliminary data.</text>
</comment>
<feature type="compositionally biased region" description="Low complexity" evidence="1">
    <location>
        <begin position="132"/>
        <end position="162"/>
    </location>
</feature>
<organism evidence="3 4">
    <name type="scientific">Umbelopsis ramanniana AG</name>
    <dbReference type="NCBI Taxonomy" id="1314678"/>
    <lineage>
        <taxon>Eukaryota</taxon>
        <taxon>Fungi</taxon>
        <taxon>Fungi incertae sedis</taxon>
        <taxon>Mucoromycota</taxon>
        <taxon>Mucoromycotina</taxon>
        <taxon>Umbelopsidomycetes</taxon>
        <taxon>Umbelopsidales</taxon>
        <taxon>Umbelopsidaceae</taxon>
        <taxon>Umbelopsis</taxon>
    </lineage>
</organism>
<feature type="region of interest" description="Disordered" evidence="1">
    <location>
        <begin position="127"/>
        <end position="171"/>
    </location>
</feature>
<sequence>MAASNASSAVLTPAEVLAKSQFDLFPTAPYDHNSNNPLAMQPLLEDQSAWMMMNLNSTPVRHLSLDRGRPAVDISHHRRHTMPAGLSNAFDEVAPALLPTTEMDALTLPGYYPAMFVDALPSPPFMDTSGPSSLHSSLQPSLQSSKASSLASSPKTISSASSVKPAGRRKSSHSSVAAAVALTVHEPTTHFINDIEHLTFMYSHDRHIKQYTIRVDIDDVDLSEIDDEFRLASAVYPRANVPLDEYTGNRWEYETSCNKLGWQLAHKNCETLFGRRGLIQRAVDSYRNRHRELRSRRVTRQEKIANGTLRKRQAKRRKQKSLRSPSAEL</sequence>